<reference evidence="2" key="1">
    <citation type="submission" date="2018-05" db="EMBL/GenBank/DDBJ databases">
        <authorList>
            <person name="Lanie J.A."/>
            <person name="Ng W.-L."/>
            <person name="Kazmierczak K.M."/>
            <person name="Andrzejewski T.M."/>
            <person name="Davidsen T.M."/>
            <person name="Wayne K.J."/>
            <person name="Tettelin H."/>
            <person name="Glass J.I."/>
            <person name="Rusch D."/>
            <person name="Podicherti R."/>
            <person name="Tsui H.-C.T."/>
            <person name="Winkler M.E."/>
        </authorList>
    </citation>
    <scope>NUCLEOTIDE SEQUENCE</scope>
</reference>
<dbReference type="InterPro" id="IPR007074">
    <property type="entry name" value="LicD/FKTN/FKRP_NTP_transf"/>
</dbReference>
<dbReference type="PANTHER" id="PTHR43404">
    <property type="entry name" value="LIPOPOLYSACCHARIDE CHOLINEPHOSPHOTRANSFERASE LICD"/>
    <property type="match status" value="1"/>
</dbReference>
<evidence type="ECO:0000259" key="1">
    <source>
        <dbReference type="Pfam" id="PF04991"/>
    </source>
</evidence>
<dbReference type="InterPro" id="IPR008969">
    <property type="entry name" value="CarboxyPept-like_regulatory"/>
</dbReference>
<gene>
    <name evidence="2" type="ORF">METZ01_LOCUS98275</name>
</gene>
<dbReference type="PANTHER" id="PTHR43404:SF1">
    <property type="entry name" value="MNN4P"/>
    <property type="match status" value="1"/>
</dbReference>
<sequence>MKDKEGEAAYEKSVIEPKPMDPIAAAERLLDIKRILDQLGAVFFIASGTCLGAIREGQFIPWDDEMDMGSVIGLNGLDEKTIDRGIAAFKDNGYYVHVDRSSRHIGVHVVKSSIRADWTCHRIVGDSVFQYPGVRTPLELFTQLKEIDFIGEKFLVPNPPEKYLETKYGPNWATPKGPGFEEQVVSKIPDGDILTPWQRLNKFITLRLTPWRAGRLTVLDENDAPVSGAEVALVGIGRSRTNSEGHARLYIPEKYDYAINVKYKNHEELLYTEELIPGGTYVYRPGPEVSPEEHYKAGVRAMALSRE</sequence>
<accession>A0A381VZA2</accession>
<dbReference type="Pfam" id="PF04991">
    <property type="entry name" value="LicD"/>
    <property type="match status" value="1"/>
</dbReference>
<protein>
    <recommendedName>
        <fullName evidence="1">LicD/FKTN/FKRP nucleotidyltransferase domain-containing protein</fullName>
    </recommendedName>
</protein>
<proteinExistence type="predicted"/>
<feature type="domain" description="LicD/FKTN/FKRP nucleotidyltransferase" evidence="1">
    <location>
        <begin position="43"/>
        <end position="68"/>
    </location>
</feature>
<dbReference type="GO" id="GO:0009100">
    <property type="term" value="P:glycoprotein metabolic process"/>
    <property type="evidence" value="ECO:0007669"/>
    <property type="project" value="UniProtKB-ARBA"/>
</dbReference>
<dbReference type="EMBL" id="UINC01010189">
    <property type="protein sequence ID" value="SVA45421.1"/>
    <property type="molecule type" value="Genomic_DNA"/>
</dbReference>
<evidence type="ECO:0000313" key="2">
    <source>
        <dbReference type="EMBL" id="SVA45421.1"/>
    </source>
</evidence>
<name>A0A381VZA2_9ZZZZ</name>
<organism evidence="2">
    <name type="scientific">marine metagenome</name>
    <dbReference type="NCBI Taxonomy" id="408172"/>
    <lineage>
        <taxon>unclassified sequences</taxon>
        <taxon>metagenomes</taxon>
        <taxon>ecological metagenomes</taxon>
    </lineage>
</organism>
<dbReference type="AlphaFoldDB" id="A0A381VZA2"/>
<dbReference type="InterPro" id="IPR052942">
    <property type="entry name" value="LPS_cholinephosphotransferase"/>
</dbReference>
<dbReference type="SUPFAM" id="SSF49464">
    <property type="entry name" value="Carboxypeptidase regulatory domain-like"/>
    <property type="match status" value="1"/>
</dbReference>